<dbReference type="OrthoDB" id="1939000at2759"/>
<dbReference type="AlphaFoldDB" id="A0A7J9MDL6"/>
<organism evidence="1 2">
    <name type="scientific">Gossypium schwendimanii</name>
    <name type="common">Cotton</name>
    <dbReference type="NCBI Taxonomy" id="34291"/>
    <lineage>
        <taxon>Eukaryota</taxon>
        <taxon>Viridiplantae</taxon>
        <taxon>Streptophyta</taxon>
        <taxon>Embryophyta</taxon>
        <taxon>Tracheophyta</taxon>
        <taxon>Spermatophyta</taxon>
        <taxon>Magnoliopsida</taxon>
        <taxon>eudicotyledons</taxon>
        <taxon>Gunneridae</taxon>
        <taxon>Pentapetalae</taxon>
        <taxon>rosids</taxon>
        <taxon>malvids</taxon>
        <taxon>Malvales</taxon>
        <taxon>Malvaceae</taxon>
        <taxon>Malvoideae</taxon>
        <taxon>Gossypium</taxon>
    </lineage>
</organism>
<sequence length="87" mass="10336">MNELVDSTTKKLAEKDENLKDMMLAMKKEMEELNGELMIYKVALSNRMLFLRPKQQAMDVPKSKKFKGARFARDIDNFFWEIEVCRE</sequence>
<protein>
    <submittedName>
        <fullName evidence="1">Uncharacterized protein</fullName>
    </submittedName>
</protein>
<accession>A0A7J9MDL6</accession>
<gene>
    <name evidence="1" type="ORF">Goshw_022251</name>
</gene>
<dbReference type="Proteomes" id="UP000593576">
    <property type="component" value="Unassembled WGS sequence"/>
</dbReference>
<evidence type="ECO:0000313" key="2">
    <source>
        <dbReference type="Proteomes" id="UP000593576"/>
    </source>
</evidence>
<reference evidence="1 2" key="1">
    <citation type="journal article" date="2019" name="Genome Biol. Evol.">
        <title>Insights into the evolution of the New World diploid cottons (Gossypium, subgenus Houzingenia) based on genome sequencing.</title>
        <authorList>
            <person name="Grover C.E."/>
            <person name="Arick M.A. 2nd"/>
            <person name="Thrash A."/>
            <person name="Conover J.L."/>
            <person name="Sanders W.S."/>
            <person name="Peterson D.G."/>
            <person name="Frelichowski J.E."/>
            <person name="Scheffler J.A."/>
            <person name="Scheffler B.E."/>
            <person name="Wendel J.F."/>
        </authorList>
    </citation>
    <scope>NUCLEOTIDE SEQUENCE [LARGE SCALE GENOMIC DNA]</scope>
    <source>
        <strain evidence="1">1</strain>
        <tissue evidence="1">Leaf</tissue>
    </source>
</reference>
<name>A0A7J9MDL6_GOSSC</name>
<proteinExistence type="predicted"/>
<keyword evidence="2" id="KW-1185">Reference proteome</keyword>
<dbReference type="EMBL" id="JABFAF010000010">
    <property type="protein sequence ID" value="MBA0869024.1"/>
    <property type="molecule type" value="Genomic_DNA"/>
</dbReference>
<comment type="caution">
    <text evidence="1">The sequence shown here is derived from an EMBL/GenBank/DDBJ whole genome shotgun (WGS) entry which is preliminary data.</text>
</comment>
<evidence type="ECO:0000313" key="1">
    <source>
        <dbReference type="EMBL" id="MBA0869024.1"/>
    </source>
</evidence>